<dbReference type="GO" id="GO:0046872">
    <property type="term" value="F:metal ion binding"/>
    <property type="evidence" value="ECO:0007669"/>
    <property type="project" value="UniProtKB-KW"/>
</dbReference>
<feature type="domain" description="VOC" evidence="2">
    <location>
        <begin position="4"/>
        <end position="145"/>
    </location>
</feature>
<dbReference type="AlphaFoldDB" id="A0A160V6C4"/>
<accession>A0A160V6C4</accession>
<dbReference type="PROSITE" id="PS00934">
    <property type="entry name" value="GLYOXALASE_I_1"/>
    <property type="match status" value="1"/>
</dbReference>
<proteinExistence type="predicted"/>
<keyword evidence="1" id="KW-0479">Metal-binding</keyword>
<organism evidence="3">
    <name type="scientific">hydrothermal vent metagenome</name>
    <dbReference type="NCBI Taxonomy" id="652676"/>
    <lineage>
        <taxon>unclassified sequences</taxon>
        <taxon>metagenomes</taxon>
        <taxon>ecological metagenomes</taxon>
    </lineage>
</organism>
<dbReference type="Pfam" id="PF00903">
    <property type="entry name" value="Glyoxalase"/>
    <property type="match status" value="1"/>
</dbReference>
<dbReference type="GO" id="GO:0004462">
    <property type="term" value="F:lactoylglutathione lyase activity"/>
    <property type="evidence" value="ECO:0007669"/>
    <property type="project" value="InterPro"/>
</dbReference>
<dbReference type="PROSITE" id="PS51819">
    <property type="entry name" value="VOC"/>
    <property type="match status" value="1"/>
</dbReference>
<dbReference type="InterPro" id="IPR051785">
    <property type="entry name" value="MMCE/EMCE_epimerase"/>
</dbReference>
<name>A0A160V6C4_9ZZZZ</name>
<protein>
    <submittedName>
        <fullName evidence="3">Glyoxalase family protein</fullName>
    </submittedName>
</protein>
<evidence type="ECO:0000313" key="3">
    <source>
        <dbReference type="EMBL" id="CUV01292.1"/>
    </source>
</evidence>
<dbReference type="InterPro" id="IPR004360">
    <property type="entry name" value="Glyas_Fos-R_dOase_dom"/>
</dbReference>
<evidence type="ECO:0000259" key="2">
    <source>
        <dbReference type="PROSITE" id="PS51819"/>
    </source>
</evidence>
<dbReference type="PANTHER" id="PTHR43048:SF3">
    <property type="entry name" value="METHYLMALONYL-COA EPIMERASE, MITOCHONDRIAL"/>
    <property type="match status" value="1"/>
</dbReference>
<dbReference type="InterPro" id="IPR029068">
    <property type="entry name" value="Glyas_Bleomycin-R_OHBP_Dase"/>
</dbReference>
<gene>
    <name evidence="3" type="ORF">MGWOODY_Clf1457</name>
</gene>
<sequence>MLKSFFHTGFVVKDIDKSAKFYTEVLGMRMGERFERQGAFVEQVLAFPGAHIDRAMLDKGEGHKLELVQYLSPASGTPRVNRNDLGAAHLAFFVEDLDRFYAETSEKGLRFNNPPSSQLNDQGKVSIKACYAQDPDGNWLEFVEVF</sequence>
<dbReference type="InterPro" id="IPR037523">
    <property type="entry name" value="VOC_core"/>
</dbReference>
<dbReference type="EMBL" id="FAXA01000038">
    <property type="protein sequence ID" value="CUV01292.1"/>
    <property type="molecule type" value="Genomic_DNA"/>
</dbReference>
<dbReference type="InterPro" id="IPR018146">
    <property type="entry name" value="Glyoxalase_1_CS"/>
</dbReference>
<dbReference type="SUPFAM" id="SSF54593">
    <property type="entry name" value="Glyoxalase/Bleomycin resistance protein/Dihydroxybiphenyl dioxygenase"/>
    <property type="match status" value="1"/>
</dbReference>
<dbReference type="GO" id="GO:0046491">
    <property type="term" value="P:L-methylmalonyl-CoA metabolic process"/>
    <property type="evidence" value="ECO:0007669"/>
    <property type="project" value="TreeGrafter"/>
</dbReference>
<evidence type="ECO:0000256" key="1">
    <source>
        <dbReference type="ARBA" id="ARBA00022723"/>
    </source>
</evidence>
<dbReference type="Gene3D" id="3.10.180.10">
    <property type="entry name" value="2,3-Dihydroxybiphenyl 1,2-Dioxygenase, domain 1"/>
    <property type="match status" value="1"/>
</dbReference>
<reference evidence="3" key="1">
    <citation type="submission" date="2015-10" db="EMBL/GenBank/DDBJ databases">
        <authorList>
            <person name="Gilbert D.G."/>
        </authorList>
    </citation>
    <scope>NUCLEOTIDE SEQUENCE</scope>
</reference>
<dbReference type="GO" id="GO:0004493">
    <property type="term" value="F:methylmalonyl-CoA epimerase activity"/>
    <property type="evidence" value="ECO:0007669"/>
    <property type="project" value="TreeGrafter"/>
</dbReference>
<dbReference type="PANTHER" id="PTHR43048">
    <property type="entry name" value="METHYLMALONYL-COA EPIMERASE"/>
    <property type="match status" value="1"/>
</dbReference>